<keyword evidence="2" id="KW-1185">Reference proteome</keyword>
<evidence type="ECO:0000313" key="2">
    <source>
        <dbReference type="Proteomes" id="UP000654471"/>
    </source>
</evidence>
<sequence length="82" mass="9040">MTPTVVASLYVEVMTMRAQSSGDAGCVRYTFRLRVSVGSERLLAAEWARCRWIWNEAVAKSKAVHAYNQAHPGDKPTCGPAQ</sequence>
<accession>A0ABQ2VNG6</accession>
<gene>
    <name evidence="1" type="ORF">GCM10010211_81600</name>
</gene>
<evidence type="ECO:0008006" key="3">
    <source>
        <dbReference type="Google" id="ProtNLM"/>
    </source>
</evidence>
<reference evidence="2" key="1">
    <citation type="journal article" date="2019" name="Int. J. Syst. Evol. Microbiol.">
        <title>The Global Catalogue of Microorganisms (GCM) 10K type strain sequencing project: providing services to taxonomists for standard genome sequencing and annotation.</title>
        <authorList>
            <consortium name="The Broad Institute Genomics Platform"/>
            <consortium name="The Broad Institute Genome Sequencing Center for Infectious Disease"/>
            <person name="Wu L."/>
            <person name="Ma J."/>
        </authorList>
    </citation>
    <scope>NUCLEOTIDE SEQUENCE [LARGE SCALE GENOMIC DNA]</scope>
    <source>
        <strain evidence="2">JCM 3399</strain>
    </source>
</reference>
<dbReference type="Proteomes" id="UP000654471">
    <property type="component" value="Unassembled WGS sequence"/>
</dbReference>
<organism evidence="1 2">
    <name type="scientific">Streptomyces albospinus</name>
    <dbReference type="NCBI Taxonomy" id="285515"/>
    <lineage>
        <taxon>Bacteria</taxon>
        <taxon>Bacillati</taxon>
        <taxon>Actinomycetota</taxon>
        <taxon>Actinomycetes</taxon>
        <taxon>Kitasatosporales</taxon>
        <taxon>Streptomycetaceae</taxon>
        <taxon>Streptomyces</taxon>
    </lineage>
</organism>
<proteinExistence type="predicted"/>
<protein>
    <recommendedName>
        <fullName evidence="3">Transposase putative helix-turn-helix domain-containing protein</fullName>
    </recommendedName>
</protein>
<dbReference type="EMBL" id="BMRP01000074">
    <property type="protein sequence ID" value="GGV01949.1"/>
    <property type="molecule type" value="Genomic_DNA"/>
</dbReference>
<comment type="caution">
    <text evidence="1">The sequence shown here is derived from an EMBL/GenBank/DDBJ whole genome shotgun (WGS) entry which is preliminary data.</text>
</comment>
<name>A0ABQ2VNG6_9ACTN</name>
<evidence type="ECO:0000313" key="1">
    <source>
        <dbReference type="EMBL" id="GGV01949.1"/>
    </source>
</evidence>